<name>A0A1D1Y6G0_9ARAE</name>
<dbReference type="InterPro" id="IPR017395">
    <property type="entry name" value="Chlorophyllase-like"/>
</dbReference>
<dbReference type="AlphaFoldDB" id="A0A1D1Y6G0"/>
<dbReference type="ESTHER" id="9arae-a0a1d1y6g0">
    <property type="family name" value="Chlorophyllase_Plant"/>
</dbReference>
<dbReference type="UniPathway" id="UPA00674"/>
<dbReference type="GO" id="GO:0015996">
    <property type="term" value="P:chlorophyll catabolic process"/>
    <property type="evidence" value="ECO:0007669"/>
    <property type="project" value="UniProtKB-UniPathway"/>
</dbReference>
<evidence type="ECO:0000313" key="2">
    <source>
        <dbReference type="EMBL" id="JAT50208.1"/>
    </source>
</evidence>
<dbReference type="GO" id="GO:0047746">
    <property type="term" value="F:chlorophyllase activity"/>
    <property type="evidence" value="ECO:0007669"/>
    <property type="project" value="TreeGrafter"/>
</dbReference>
<reference evidence="2" key="1">
    <citation type="submission" date="2015-07" db="EMBL/GenBank/DDBJ databases">
        <title>Transcriptome Assembly of Anthurium amnicola.</title>
        <authorList>
            <person name="Suzuki J."/>
        </authorList>
    </citation>
    <scope>NUCLEOTIDE SEQUENCE</scope>
</reference>
<accession>A0A1D1Y6G0</accession>
<feature type="signal peptide" evidence="1">
    <location>
        <begin position="1"/>
        <end position="21"/>
    </location>
</feature>
<protein>
    <submittedName>
        <fullName evidence="2">Chlorophyllase-1, chloroplastic</fullName>
    </submittedName>
</protein>
<gene>
    <name evidence="2" type="primary">CLH1_3</name>
    <name evidence="2" type="ORF">g.39737</name>
</gene>
<dbReference type="InterPro" id="IPR029058">
    <property type="entry name" value="AB_hydrolase_fold"/>
</dbReference>
<dbReference type="Pfam" id="PF07224">
    <property type="entry name" value="Chlorophyllase"/>
    <property type="match status" value="1"/>
</dbReference>
<organism evidence="2">
    <name type="scientific">Anthurium amnicola</name>
    <dbReference type="NCBI Taxonomy" id="1678845"/>
    <lineage>
        <taxon>Eukaryota</taxon>
        <taxon>Viridiplantae</taxon>
        <taxon>Streptophyta</taxon>
        <taxon>Embryophyta</taxon>
        <taxon>Tracheophyta</taxon>
        <taxon>Spermatophyta</taxon>
        <taxon>Magnoliopsida</taxon>
        <taxon>Liliopsida</taxon>
        <taxon>Araceae</taxon>
        <taxon>Pothoideae</taxon>
        <taxon>Potheae</taxon>
        <taxon>Anthurium</taxon>
    </lineage>
</organism>
<evidence type="ECO:0000256" key="1">
    <source>
        <dbReference type="SAM" id="SignalP"/>
    </source>
</evidence>
<dbReference type="SUPFAM" id="SSF53474">
    <property type="entry name" value="alpha/beta-Hydrolases"/>
    <property type="match status" value="1"/>
</dbReference>
<dbReference type="EMBL" id="GDJX01017728">
    <property type="protein sequence ID" value="JAT50208.1"/>
    <property type="molecule type" value="Transcribed_RNA"/>
</dbReference>
<keyword evidence="1" id="KW-0732">Signal</keyword>
<dbReference type="PANTHER" id="PTHR33428">
    <property type="entry name" value="CHLOROPHYLLASE-2, CHLOROPLASTIC"/>
    <property type="match status" value="1"/>
</dbReference>
<feature type="chain" id="PRO_5008899979" evidence="1">
    <location>
        <begin position="22"/>
        <end position="365"/>
    </location>
</feature>
<proteinExistence type="predicted"/>
<sequence length="365" mass="39444">MGNLSFGLAFLFLPFLLGVPAVIPDPLGLPQAEELIRELSLVRDGEERAVARRFGRMAAVVDASSVEALFFPGNLSVLIHHKGTQDLHDSLPESVQNLLIVTPTQDGLYPVMLFFHGSTLKNHQYRQLFEHIASHGYIVVAPQLSEEDYVKPGAAVANWSSEGLQKVLPAAVRPDLHKVAVAGHSKGGHTTFALGLKYEQTTLDISVLLGIDPGAGLKDSTGHIVQLKPEVLTYGTDCLNTSMPTMVIGTGLGGKQKGKWRPCSAPEGANHAEFYRECRQPCYHFVVKDYGHVDMLDDDVPVLSCVTGEGSRGPMRRSIAGLVVAFLEAHLGRNTGDLDVLVSHPGVAPATLDPVEEKLLLLLQD</sequence>
<dbReference type="Gene3D" id="3.40.50.1820">
    <property type="entry name" value="alpha/beta hydrolase"/>
    <property type="match status" value="1"/>
</dbReference>
<dbReference type="PANTHER" id="PTHR33428:SF10">
    <property type="entry name" value="CHLOROPHYLLASE-1"/>
    <property type="match status" value="1"/>
</dbReference>